<keyword evidence="5 6" id="KW-0472">Membrane</keyword>
<accession>A0A917XRK6</accession>
<dbReference type="PANTHER" id="PTHR43478">
    <property type="entry name" value="NA+/H+ ANTIPORTER-RELATED"/>
    <property type="match status" value="1"/>
</dbReference>
<feature type="transmembrane region" description="Helical" evidence="6">
    <location>
        <begin position="111"/>
        <end position="135"/>
    </location>
</feature>
<feature type="transmembrane region" description="Helical" evidence="6">
    <location>
        <begin position="381"/>
        <end position="399"/>
    </location>
</feature>
<evidence type="ECO:0000256" key="6">
    <source>
        <dbReference type="SAM" id="Phobius"/>
    </source>
</evidence>
<reference evidence="8" key="1">
    <citation type="journal article" date="2014" name="Int. J. Syst. Evol. Microbiol.">
        <title>Complete genome sequence of Corynebacterium casei LMG S-19264T (=DSM 44701T), isolated from a smear-ripened cheese.</title>
        <authorList>
            <consortium name="US DOE Joint Genome Institute (JGI-PGF)"/>
            <person name="Walter F."/>
            <person name="Albersmeier A."/>
            <person name="Kalinowski J."/>
            <person name="Ruckert C."/>
        </authorList>
    </citation>
    <scope>NUCLEOTIDE SEQUENCE</scope>
    <source>
        <strain evidence="8">JCM 17251</strain>
    </source>
</reference>
<proteinExistence type="predicted"/>
<dbReference type="InterPro" id="IPR018461">
    <property type="entry name" value="Na/H_Antiport_NhaC-like_C"/>
</dbReference>
<dbReference type="Proteomes" id="UP000624041">
    <property type="component" value="Unassembled WGS sequence"/>
</dbReference>
<evidence type="ECO:0000259" key="7">
    <source>
        <dbReference type="Pfam" id="PF03553"/>
    </source>
</evidence>
<feature type="transmembrane region" description="Helical" evidence="6">
    <location>
        <begin position="12"/>
        <end position="39"/>
    </location>
</feature>
<dbReference type="PANTHER" id="PTHR43478:SF1">
    <property type="entry name" value="NA+_H+ ANTIPORTER NHAC-LIKE C-TERMINAL DOMAIN-CONTAINING PROTEIN"/>
    <property type="match status" value="1"/>
</dbReference>
<evidence type="ECO:0000313" key="9">
    <source>
        <dbReference type="Proteomes" id="UP000624041"/>
    </source>
</evidence>
<dbReference type="Pfam" id="PF03553">
    <property type="entry name" value="Na_H_antiporter"/>
    <property type="match status" value="1"/>
</dbReference>
<dbReference type="AlphaFoldDB" id="A0A917XRK6"/>
<keyword evidence="2" id="KW-1003">Cell membrane</keyword>
<feature type="transmembrane region" description="Helical" evidence="6">
    <location>
        <begin position="201"/>
        <end position="218"/>
    </location>
</feature>
<dbReference type="GO" id="GO:0005886">
    <property type="term" value="C:plasma membrane"/>
    <property type="evidence" value="ECO:0007669"/>
    <property type="project" value="UniProtKB-SubCell"/>
</dbReference>
<keyword evidence="9" id="KW-1185">Reference proteome</keyword>
<comment type="subcellular location">
    <subcellularLocation>
        <location evidence="1">Cell membrane</location>
        <topology evidence="1">Multi-pass membrane protein</topology>
    </subcellularLocation>
</comment>
<gene>
    <name evidence="8" type="ORF">GCM10007971_00080</name>
</gene>
<dbReference type="RefSeq" id="WP_188855512.1">
    <property type="nucleotide sequence ID" value="NZ_BMOS01000001.1"/>
</dbReference>
<feature type="transmembrane region" description="Helical" evidence="6">
    <location>
        <begin position="70"/>
        <end position="90"/>
    </location>
</feature>
<evidence type="ECO:0000256" key="4">
    <source>
        <dbReference type="ARBA" id="ARBA00022989"/>
    </source>
</evidence>
<evidence type="ECO:0000256" key="3">
    <source>
        <dbReference type="ARBA" id="ARBA00022692"/>
    </source>
</evidence>
<feature type="transmembrane region" description="Helical" evidence="6">
    <location>
        <begin position="303"/>
        <end position="325"/>
    </location>
</feature>
<protein>
    <submittedName>
        <fullName evidence="8">Tetracycline efflux Na+/H+ antiporter family transporter Tet(35)</fullName>
    </submittedName>
</protein>
<reference evidence="8" key="2">
    <citation type="submission" date="2020-09" db="EMBL/GenBank/DDBJ databases">
        <authorList>
            <person name="Sun Q."/>
            <person name="Ohkuma M."/>
        </authorList>
    </citation>
    <scope>NUCLEOTIDE SEQUENCE</scope>
    <source>
        <strain evidence="8">JCM 17251</strain>
    </source>
</reference>
<evidence type="ECO:0000313" key="8">
    <source>
        <dbReference type="EMBL" id="GGN48429.1"/>
    </source>
</evidence>
<feature type="domain" description="Na+/H+ antiporter NhaC-like C-terminal" evidence="7">
    <location>
        <begin position="160"/>
        <end position="486"/>
    </location>
</feature>
<feature type="transmembrane region" description="Helical" evidence="6">
    <location>
        <begin position="262"/>
        <end position="282"/>
    </location>
</feature>
<name>A0A917XRK6_9BACI</name>
<comment type="caution">
    <text evidence="8">The sequence shown here is derived from an EMBL/GenBank/DDBJ whole genome shotgun (WGS) entry which is preliminary data.</text>
</comment>
<sequence length="517" mass="55300">MVGTFYSLIPALVMLVLVIVTKRILLSLGAGIVLGAFFIHEFNILDSLQEVWLVFYEIFVVDGSLNVDNLFLFAFLLLLGIMTAFLQGSGGSRAFGEWMLKHVKTRTGAKLMTGVLGVIIFIDDYFASLAVGQIARPVTDRHNISRAKLAYLIDSTAAPMTVLSPISSWGAFIIGLLSSIFVTNGITGIQPMEAFIKMIPMNLYALSAILLVFLVSYLKMDIGKMRVHEKRAMKTGELIDPNNSKVPGDLGDTVEAHPKGKVYHLILPIVVLVVATVSTMLITGAIATEGKVTILSMFANTDVNLSLLIGGAIAVLLGLILHVMHDPPRANIGNIFVQGMKSMLPAIYILILAWMIGSIISSLETGTYLAELLHGANVSSMYLPVLFFIISGLMALATGTSWGTFTIMLAIGAEVVMVIDPALLLPTLGAVLAGSVFGDHCSPISDTTILSATGAGANHIDHVLTQLPYALLAAGVSALGFLLMGVLDMIVLPLIITLGLIVVIGFIIHRNNTIRES</sequence>
<evidence type="ECO:0000256" key="2">
    <source>
        <dbReference type="ARBA" id="ARBA00022475"/>
    </source>
</evidence>
<dbReference type="EMBL" id="BMOS01000001">
    <property type="protein sequence ID" value="GGN48429.1"/>
    <property type="molecule type" value="Genomic_DNA"/>
</dbReference>
<evidence type="ECO:0000256" key="5">
    <source>
        <dbReference type="ARBA" id="ARBA00023136"/>
    </source>
</evidence>
<keyword evidence="4 6" id="KW-1133">Transmembrane helix</keyword>
<feature type="transmembrane region" description="Helical" evidence="6">
    <location>
        <begin position="490"/>
        <end position="508"/>
    </location>
</feature>
<evidence type="ECO:0000256" key="1">
    <source>
        <dbReference type="ARBA" id="ARBA00004651"/>
    </source>
</evidence>
<organism evidence="8 9">
    <name type="scientific">Oceanobacillus indicireducens</name>
    <dbReference type="NCBI Taxonomy" id="1004261"/>
    <lineage>
        <taxon>Bacteria</taxon>
        <taxon>Bacillati</taxon>
        <taxon>Bacillota</taxon>
        <taxon>Bacilli</taxon>
        <taxon>Bacillales</taxon>
        <taxon>Bacillaceae</taxon>
        <taxon>Oceanobacillus</taxon>
    </lineage>
</organism>
<feature type="transmembrane region" description="Helical" evidence="6">
    <location>
        <begin position="345"/>
        <end position="369"/>
    </location>
</feature>
<feature type="transmembrane region" description="Helical" evidence="6">
    <location>
        <begin position="467"/>
        <end position="484"/>
    </location>
</feature>
<keyword evidence="3 6" id="KW-0812">Transmembrane</keyword>
<feature type="transmembrane region" description="Helical" evidence="6">
    <location>
        <begin position="169"/>
        <end position="189"/>
    </location>
</feature>